<dbReference type="AlphaFoldDB" id="A0A7S0GN33"/>
<evidence type="ECO:0000313" key="2">
    <source>
        <dbReference type="EMBL" id="CAD8426247.1"/>
    </source>
</evidence>
<evidence type="ECO:0000256" key="1">
    <source>
        <dbReference type="SAM" id="SignalP"/>
    </source>
</evidence>
<keyword evidence="1" id="KW-0732">Signal</keyword>
<gene>
    <name evidence="2" type="ORF">PINE0816_LOCUS22409</name>
</gene>
<feature type="signal peptide" evidence="1">
    <location>
        <begin position="1"/>
        <end position="23"/>
    </location>
</feature>
<accession>A0A7S0GN33</accession>
<protein>
    <submittedName>
        <fullName evidence="2">Uncharacterized protein</fullName>
    </submittedName>
</protein>
<organism evidence="2">
    <name type="scientific">Proboscia inermis</name>
    <dbReference type="NCBI Taxonomy" id="420281"/>
    <lineage>
        <taxon>Eukaryota</taxon>
        <taxon>Sar</taxon>
        <taxon>Stramenopiles</taxon>
        <taxon>Ochrophyta</taxon>
        <taxon>Bacillariophyta</taxon>
        <taxon>Coscinodiscophyceae</taxon>
        <taxon>Rhizosoleniophycidae</taxon>
        <taxon>Rhizosoleniales</taxon>
        <taxon>Rhizosoleniaceae</taxon>
        <taxon>Proboscia</taxon>
    </lineage>
</organism>
<dbReference type="EMBL" id="HBEL01048439">
    <property type="protein sequence ID" value="CAD8426247.1"/>
    <property type="molecule type" value="Transcribed_RNA"/>
</dbReference>
<reference evidence="2" key="1">
    <citation type="submission" date="2021-01" db="EMBL/GenBank/DDBJ databases">
        <authorList>
            <person name="Corre E."/>
            <person name="Pelletier E."/>
            <person name="Niang G."/>
            <person name="Scheremetjew M."/>
            <person name="Finn R."/>
            <person name="Kale V."/>
            <person name="Holt S."/>
            <person name="Cochrane G."/>
            <person name="Meng A."/>
            <person name="Brown T."/>
            <person name="Cohen L."/>
        </authorList>
    </citation>
    <scope>NUCLEOTIDE SEQUENCE</scope>
    <source>
        <strain evidence="2">CCAP1064/1</strain>
    </source>
</reference>
<name>A0A7S0GN33_9STRA</name>
<feature type="chain" id="PRO_5031192027" evidence="1">
    <location>
        <begin position="24"/>
        <end position="187"/>
    </location>
</feature>
<proteinExistence type="predicted"/>
<sequence>MTITRAFQVAAIIVLSIFDKSIGTEVSHDKTGRNLRSAGPTCSQGTVAADCYLYNDYCGGCNCLALPIGKSPEECGVEEQVQCLLAPCMNKAVGCSKLKGCSVSDVADEIENSANYECTAHEICVVYDGGCGTCKCQVRHFDQEEEDCEPKKRGKCSDDGCDIEKYKGKCQLGKCVLGRVSFFPSFP</sequence>